<dbReference type="EMBL" id="JBHRSV010000019">
    <property type="protein sequence ID" value="MFC2926360.1"/>
    <property type="molecule type" value="Genomic_DNA"/>
</dbReference>
<dbReference type="Proteomes" id="UP001595379">
    <property type="component" value="Unassembled WGS sequence"/>
</dbReference>
<dbReference type="InterPro" id="IPR011008">
    <property type="entry name" value="Dimeric_a/b-barrel"/>
</dbReference>
<evidence type="ECO:0000313" key="2">
    <source>
        <dbReference type="Proteomes" id="UP001595379"/>
    </source>
</evidence>
<dbReference type="SUPFAM" id="SSF54909">
    <property type="entry name" value="Dimeric alpha+beta barrel"/>
    <property type="match status" value="1"/>
</dbReference>
<organism evidence="1 2">
    <name type="scientific">Hyphobacterium vulgare</name>
    <dbReference type="NCBI Taxonomy" id="1736751"/>
    <lineage>
        <taxon>Bacteria</taxon>
        <taxon>Pseudomonadati</taxon>
        <taxon>Pseudomonadota</taxon>
        <taxon>Alphaproteobacteria</taxon>
        <taxon>Maricaulales</taxon>
        <taxon>Maricaulaceae</taxon>
        <taxon>Hyphobacterium</taxon>
    </lineage>
</organism>
<proteinExistence type="predicted"/>
<gene>
    <name evidence="1" type="ORF">ACFOOR_09610</name>
</gene>
<comment type="caution">
    <text evidence="1">The sequence shown here is derived from an EMBL/GenBank/DDBJ whole genome shotgun (WGS) entry which is preliminary data.</text>
</comment>
<protein>
    <recommendedName>
        <fullName evidence="3">ABM domain-containing protein</fullName>
    </recommendedName>
</protein>
<reference evidence="2" key="1">
    <citation type="journal article" date="2019" name="Int. J. Syst. Evol. Microbiol.">
        <title>The Global Catalogue of Microorganisms (GCM) 10K type strain sequencing project: providing services to taxonomists for standard genome sequencing and annotation.</title>
        <authorList>
            <consortium name="The Broad Institute Genomics Platform"/>
            <consortium name="The Broad Institute Genome Sequencing Center for Infectious Disease"/>
            <person name="Wu L."/>
            <person name="Ma J."/>
        </authorList>
    </citation>
    <scope>NUCLEOTIDE SEQUENCE [LARGE SCALE GENOMIC DNA]</scope>
    <source>
        <strain evidence="2">KCTC 52487</strain>
    </source>
</reference>
<sequence length="104" mass="11411">MTVTVLAPFRLAPGKTEQDLIAASSVFDRDFVSRQPGVLRRELLRKTDGSYIDVVQFRSQEDMEEVVGAEMASEVCHAFFAVMDISEGGGRHEVCASLATYAPV</sequence>
<evidence type="ECO:0000313" key="1">
    <source>
        <dbReference type="EMBL" id="MFC2926360.1"/>
    </source>
</evidence>
<name>A0ABV6ZXX1_9PROT</name>
<evidence type="ECO:0008006" key="3">
    <source>
        <dbReference type="Google" id="ProtNLM"/>
    </source>
</evidence>
<keyword evidence="2" id="KW-1185">Reference proteome</keyword>
<accession>A0ABV6ZXX1</accession>
<dbReference type="Gene3D" id="3.30.70.100">
    <property type="match status" value="1"/>
</dbReference>
<dbReference type="RefSeq" id="WP_343164154.1">
    <property type="nucleotide sequence ID" value="NZ_JBHRSV010000019.1"/>
</dbReference>